<gene>
    <name evidence="1" type="primary">RvY_18983-1</name>
    <name evidence="1" type="synonym">RvY_18983.1</name>
    <name evidence="1" type="ORF">RvY_18983</name>
</gene>
<dbReference type="Proteomes" id="UP000186922">
    <property type="component" value="Unassembled WGS sequence"/>
</dbReference>
<proteinExistence type="predicted"/>
<sequence length="76" mass="8523">MAEGLAAETEAIIQQTLPTITNEIEKVQVHILLLVAGKRAERPVLDKSARHNRLHALRESMDPMTQTATQHLLLPY</sequence>
<accession>A0A1D1W7S2</accession>
<name>A0A1D1W7S2_RAMVA</name>
<keyword evidence="2" id="KW-1185">Reference proteome</keyword>
<dbReference type="AlphaFoldDB" id="A0A1D1W7S2"/>
<dbReference type="EMBL" id="BDGG01000022">
    <property type="protein sequence ID" value="GAV09437.1"/>
    <property type="molecule type" value="Genomic_DNA"/>
</dbReference>
<protein>
    <submittedName>
        <fullName evidence="1">Uncharacterized protein</fullName>
    </submittedName>
</protein>
<evidence type="ECO:0000313" key="2">
    <source>
        <dbReference type="Proteomes" id="UP000186922"/>
    </source>
</evidence>
<reference evidence="1 2" key="1">
    <citation type="journal article" date="2016" name="Nat. Commun.">
        <title>Extremotolerant tardigrade genome and improved radiotolerance of human cultured cells by tardigrade-unique protein.</title>
        <authorList>
            <person name="Hashimoto T."/>
            <person name="Horikawa D.D."/>
            <person name="Saito Y."/>
            <person name="Kuwahara H."/>
            <person name="Kozuka-Hata H."/>
            <person name="Shin-I T."/>
            <person name="Minakuchi Y."/>
            <person name="Ohishi K."/>
            <person name="Motoyama A."/>
            <person name="Aizu T."/>
            <person name="Enomoto A."/>
            <person name="Kondo K."/>
            <person name="Tanaka S."/>
            <person name="Hara Y."/>
            <person name="Koshikawa S."/>
            <person name="Sagara H."/>
            <person name="Miura T."/>
            <person name="Yokobori S."/>
            <person name="Miyagawa K."/>
            <person name="Suzuki Y."/>
            <person name="Kubo T."/>
            <person name="Oyama M."/>
            <person name="Kohara Y."/>
            <person name="Fujiyama A."/>
            <person name="Arakawa K."/>
            <person name="Katayama T."/>
            <person name="Toyoda A."/>
            <person name="Kunieda T."/>
        </authorList>
    </citation>
    <scope>NUCLEOTIDE SEQUENCE [LARGE SCALE GENOMIC DNA]</scope>
    <source>
        <strain evidence="1 2">YOKOZUNA-1</strain>
    </source>
</reference>
<organism evidence="1 2">
    <name type="scientific">Ramazzottius varieornatus</name>
    <name type="common">Water bear</name>
    <name type="synonym">Tardigrade</name>
    <dbReference type="NCBI Taxonomy" id="947166"/>
    <lineage>
        <taxon>Eukaryota</taxon>
        <taxon>Metazoa</taxon>
        <taxon>Ecdysozoa</taxon>
        <taxon>Tardigrada</taxon>
        <taxon>Eutardigrada</taxon>
        <taxon>Parachela</taxon>
        <taxon>Hypsibioidea</taxon>
        <taxon>Ramazzottiidae</taxon>
        <taxon>Ramazzottius</taxon>
    </lineage>
</organism>
<evidence type="ECO:0000313" key="1">
    <source>
        <dbReference type="EMBL" id="GAV09437.1"/>
    </source>
</evidence>
<comment type="caution">
    <text evidence="1">The sequence shown here is derived from an EMBL/GenBank/DDBJ whole genome shotgun (WGS) entry which is preliminary data.</text>
</comment>